<dbReference type="InterPro" id="IPR007219">
    <property type="entry name" value="XnlR_reg_dom"/>
</dbReference>
<gene>
    <name evidence="9" type="ORF">BDV96DRAFT_629148</name>
</gene>
<dbReference type="GO" id="GO:0043565">
    <property type="term" value="F:sequence-specific DNA binding"/>
    <property type="evidence" value="ECO:0007669"/>
    <property type="project" value="TreeGrafter"/>
</dbReference>
<reference evidence="9" key="1">
    <citation type="journal article" date="2020" name="Stud. Mycol.">
        <title>101 Dothideomycetes genomes: a test case for predicting lifestyles and emergence of pathogens.</title>
        <authorList>
            <person name="Haridas S."/>
            <person name="Albert R."/>
            <person name="Binder M."/>
            <person name="Bloem J."/>
            <person name="Labutti K."/>
            <person name="Salamov A."/>
            <person name="Andreopoulos B."/>
            <person name="Baker S."/>
            <person name="Barry K."/>
            <person name="Bills G."/>
            <person name="Bluhm B."/>
            <person name="Cannon C."/>
            <person name="Castanera R."/>
            <person name="Culley D."/>
            <person name="Daum C."/>
            <person name="Ezra D."/>
            <person name="Gonzalez J."/>
            <person name="Henrissat B."/>
            <person name="Kuo A."/>
            <person name="Liang C."/>
            <person name="Lipzen A."/>
            <person name="Lutzoni F."/>
            <person name="Magnuson J."/>
            <person name="Mondo S."/>
            <person name="Nolan M."/>
            <person name="Ohm R."/>
            <person name="Pangilinan J."/>
            <person name="Park H.-J."/>
            <person name="Ramirez L."/>
            <person name="Alfaro M."/>
            <person name="Sun H."/>
            <person name="Tritt A."/>
            <person name="Yoshinaga Y."/>
            <person name="Zwiers L.-H."/>
            <person name="Turgeon B."/>
            <person name="Goodwin S."/>
            <person name="Spatafora J."/>
            <person name="Crous P."/>
            <person name="Grigoriev I."/>
        </authorList>
    </citation>
    <scope>NUCLEOTIDE SEQUENCE</scope>
    <source>
        <strain evidence="9">CBS 627.86</strain>
    </source>
</reference>
<proteinExistence type="predicted"/>
<evidence type="ECO:0000256" key="2">
    <source>
        <dbReference type="ARBA" id="ARBA00022723"/>
    </source>
</evidence>
<evidence type="ECO:0000313" key="9">
    <source>
        <dbReference type="EMBL" id="KAF2119606.1"/>
    </source>
</evidence>
<dbReference type="Proteomes" id="UP000799770">
    <property type="component" value="Unassembled WGS sequence"/>
</dbReference>
<dbReference type="Pfam" id="PF04082">
    <property type="entry name" value="Fungal_trans"/>
    <property type="match status" value="1"/>
</dbReference>
<protein>
    <recommendedName>
        <fullName evidence="8">Xylanolytic transcriptional activator regulatory domain-containing protein</fullName>
    </recommendedName>
</protein>
<evidence type="ECO:0000256" key="4">
    <source>
        <dbReference type="ARBA" id="ARBA00023015"/>
    </source>
</evidence>
<keyword evidence="6" id="KW-0804">Transcription</keyword>
<dbReference type="GO" id="GO:0008270">
    <property type="term" value="F:zinc ion binding"/>
    <property type="evidence" value="ECO:0007669"/>
    <property type="project" value="InterPro"/>
</dbReference>
<evidence type="ECO:0000256" key="6">
    <source>
        <dbReference type="ARBA" id="ARBA00023163"/>
    </source>
</evidence>
<keyword evidence="5" id="KW-0238">DNA-binding</keyword>
<dbReference type="GO" id="GO:0006351">
    <property type="term" value="P:DNA-templated transcription"/>
    <property type="evidence" value="ECO:0007669"/>
    <property type="project" value="InterPro"/>
</dbReference>
<keyword evidence="4" id="KW-0805">Transcription regulation</keyword>
<dbReference type="AlphaFoldDB" id="A0A6A5ZKC9"/>
<dbReference type="GO" id="GO:0045944">
    <property type="term" value="P:positive regulation of transcription by RNA polymerase II"/>
    <property type="evidence" value="ECO:0007669"/>
    <property type="project" value="TreeGrafter"/>
</dbReference>
<evidence type="ECO:0000256" key="5">
    <source>
        <dbReference type="ARBA" id="ARBA00023125"/>
    </source>
</evidence>
<dbReference type="PANTHER" id="PTHR47782">
    <property type="entry name" value="ZN(II)2CYS6 TRANSCRIPTION FACTOR (EUROFUNG)-RELATED"/>
    <property type="match status" value="1"/>
</dbReference>
<dbReference type="OrthoDB" id="3787796at2759"/>
<evidence type="ECO:0000313" key="10">
    <source>
        <dbReference type="Proteomes" id="UP000799770"/>
    </source>
</evidence>
<dbReference type="PANTHER" id="PTHR47782:SF12">
    <property type="entry name" value="ZN(II)2CYS6 TRANSCRIPTION FACTOR (EUROFUNG)"/>
    <property type="match status" value="1"/>
</dbReference>
<dbReference type="GO" id="GO:0000981">
    <property type="term" value="F:DNA-binding transcription factor activity, RNA polymerase II-specific"/>
    <property type="evidence" value="ECO:0007669"/>
    <property type="project" value="TreeGrafter"/>
</dbReference>
<feature type="domain" description="Xylanolytic transcriptional activator regulatory" evidence="8">
    <location>
        <begin position="4"/>
        <end position="138"/>
    </location>
</feature>
<evidence type="ECO:0000256" key="1">
    <source>
        <dbReference type="ARBA" id="ARBA00004123"/>
    </source>
</evidence>
<accession>A0A6A5ZKC9</accession>
<evidence type="ECO:0000256" key="3">
    <source>
        <dbReference type="ARBA" id="ARBA00022833"/>
    </source>
</evidence>
<evidence type="ECO:0000256" key="7">
    <source>
        <dbReference type="ARBA" id="ARBA00023242"/>
    </source>
</evidence>
<keyword evidence="7" id="KW-0539">Nucleus</keyword>
<evidence type="ECO:0000259" key="8">
    <source>
        <dbReference type="Pfam" id="PF04082"/>
    </source>
</evidence>
<organism evidence="9 10">
    <name type="scientific">Lophiotrema nucula</name>
    <dbReference type="NCBI Taxonomy" id="690887"/>
    <lineage>
        <taxon>Eukaryota</taxon>
        <taxon>Fungi</taxon>
        <taxon>Dikarya</taxon>
        <taxon>Ascomycota</taxon>
        <taxon>Pezizomycotina</taxon>
        <taxon>Dothideomycetes</taxon>
        <taxon>Pleosporomycetidae</taxon>
        <taxon>Pleosporales</taxon>
        <taxon>Lophiotremataceae</taxon>
        <taxon>Lophiotrema</taxon>
    </lineage>
</organism>
<dbReference type="CDD" id="cd12148">
    <property type="entry name" value="fungal_TF_MHR"/>
    <property type="match status" value="1"/>
</dbReference>
<sequence>MCTVEMRKRVFWSAYALDRNISITLGRPCAIRDEDIDIGLYKPLPTINTMWNLLTVGDAPFPQNLKDDDLTRVFIQYDPTQLPSPQPLDMSTFLHIIQLRQLQSRIQTLFYSADLSRINNDGVQYHRTLLRTELDTWITQAPRYSPTPVTFQSTEWFRIAYSHALLLLYRPSPACPLADSGSLQICADSAISLISITMLYTLHVTPEIRASTTKAVVKSNVLSCLALFEVMSDNWPLVVRCYEIVDRLGSASVAQFDAPSSEMAATTIPGPSSPDVSRYQHFGQIDVEFMEWFGTKKPDFPSSFTALEDGIQNNSVANETRTNFSNYVDFLAMDDSYFPQEFDNSIPLMVSAFDPPP</sequence>
<dbReference type="EMBL" id="ML977315">
    <property type="protein sequence ID" value="KAF2119606.1"/>
    <property type="molecule type" value="Genomic_DNA"/>
</dbReference>
<name>A0A6A5ZKC9_9PLEO</name>
<keyword evidence="3" id="KW-0862">Zinc</keyword>
<dbReference type="GO" id="GO:0005634">
    <property type="term" value="C:nucleus"/>
    <property type="evidence" value="ECO:0007669"/>
    <property type="project" value="UniProtKB-SubCell"/>
</dbReference>
<keyword evidence="10" id="KW-1185">Reference proteome</keyword>
<dbReference type="InterPro" id="IPR052202">
    <property type="entry name" value="Yeast_MetPath_Reg"/>
</dbReference>
<comment type="subcellular location">
    <subcellularLocation>
        <location evidence="1">Nucleus</location>
    </subcellularLocation>
</comment>
<keyword evidence="2" id="KW-0479">Metal-binding</keyword>